<dbReference type="CDD" id="cd00093">
    <property type="entry name" value="HTH_XRE"/>
    <property type="match status" value="1"/>
</dbReference>
<protein>
    <submittedName>
        <fullName evidence="2">Helix-turn-helix domain-containing protein</fullName>
    </submittedName>
</protein>
<name>A0A1I2S1R4_9ACTN</name>
<dbReference type="PROSITE" id="PS50943">
    <property type="entry name" value="HTH_CROC1"/>
    <property type="match status" value="1"/>
</dbReference>
<dbReference type="PANTHER" id="PTHR35010:SF2">
    <property type="entry name" value="BLL4672 PROTEIN"/>
    <property type="match status" value="1"/>
</dbReference>
<dbReference type="Proteomes" id="UP000181942">
    <property type="component" value="Unassembled WGS sequence"/>
</dbReference>
<dbReference type="Gene3D" id="1.10.260.40">
    <property type="entry name" value="lambda repressor-like DNA-binding domains"/>
    <property type="match status" value="1"/>
</dbReference>
<accession>A0A1I2S1R4</accession>
<feature type="domain" description="HTH cro/C1-type" evidence="1">
    <location>
        <begin position="2"/>
        <end position="50"/>
    </location>
</feature>
<dbReference type="EMBL" id="FONR01000021">
    <property type="protein sequence ID" value="SFG46273.1"/>
    <property type="molecule type" value="Genomic_DNA"/>
</dbReference>
<proteinExistence type="predicted"/>
<gene>
    <name evidence="2" type="ORF">SAMN02787118_12149</name>
</gene>
<reference evidence="2 3" key="1">
    <citation type="submission" date="2016-10" db="EMBL/GenBank/DDBJ databases">
        <authorList>
            <person name="de Groot N.N."/>
        </authorList>
    </citation>
    <scope>NUCLEOTIDE SEQUENCE [LARGE SCALE GENOMIC DNA]</scope>
    <source>
        <strain evidence="2 3">OK461</strain>
    </source>
</reference>
<evidence type="ECO:0000259" key="1">
    <source>
        <dbReference type="PROSITE" id="PS50943"/>
    </source>
</evidence>
<sequence>MKGLRREEVAVLAGVSADYYIRLEQGRETNPSPQVVDALGSALRLGADARTHLFRLAGINPRTKADSFRDQVHPDLLRLLDAFPTTAAYVMGPPLDILATNERWSARRRRVPRWRRGTLRRSDGKRRVELERRCRAGR</sequence>
<evidence type="ECO:0000313" key="2">
    <source>
        <dbReference type="EMBL" id="SFG46273.1"/>
    </source>
</evidence>
<organism evidence="2 3">
    <name type="scientific">Streptomyces mirabilis</name>
    <dbReference type="NCBI Taxonomy" id="68239"/>
    <lineage>
        <taxon>Bacteria</taxon>
        <taxon>Bacillati</taxon>
        <taxon>Actinomycetota</taxon>
        <taxon>Actinomycetes</taxon>
        <taxon>Kitasatosporales</taxon>
        <taxon>Streptomycetaceae</taxon>
        <taxon>Streptomyces</taxon>
    </lineage>
</organism>
<evidence type="ECO:0000313" key="3">
    <source>
        <dbReference type="Proteomes" id="UP000181942"/>
    </source>
</evidence>
<dbReference type="OrthoDB" id="3542608at2"/>
<dbReference type="PANTHER" id="PTHR35010">
    <property type="entry name" value="BLL4672 PROTEIN-RELATED"/>
    <property type="match status" value="1"/>
</dbReference>
<dbReference type="Pfam" id="PF13560">
    <property type="entry name" value="HTH_31"/>
    <property type="match status" value="1"/>
</dbReference>
<dbReference type="GO" id="GO:0003677">
    <property type="term" value="F:DNA binding"/>
    <property type="evidence" value="ECO:0007669"/>
    <property type="project" value="InterPro"/>
</dbReference>
<dbReference type="SUPFAM" id="SSF47413">
    <property type="entry name" value="lambda repressor-like DNA-binding domains"/>
    <property type="match status" value="1"/>
</dbReference>
<dbReference type="InterPro" id="IPR010982">
    <property type="entry name" value="Lambda_DNA-bd_dom_sf"/>
</dbReference>
<dbReference type="InterPro" id="IPR001387">
    <property type="entry name" value="Cro/C1-type_HTH"/>
</dbReference>
<dbReference type="AlphaFoldDB" id="A0A1I2S1R4"/>